<evidence type="ECO:0000256" key="2">
    <source>
        <dbReference type="ARBA" id="ARBA00022630"/>
    </source>
</evidence>
<evidence type="ECO:0000256" key="8">
    <source>
        <dbReference type="PIRSR" id="PIRSR000232-1"/>
    </source>
</evidence>
<dbReference type="CDD" id="cd02135">
    <property type="entry name" value="YdjA-like"/>
    <property type="match status" value="1"/>
</dbReference>
<comment type="similarity">
    <text evidence="1 7">Belongs to the nitroreductase family.</text>
</comment>
<dbReference type="Pfam" id="PF00881">
    <property type="entry name" value="Nitroreductase"/>
    <property type="match status" value="1"/>
</dbReference>
<proteinExistence type="inferred from homology"/>
<evidence type="ECO:0000256" key="6">
    <source>
        <dbReference type="ARBA" id="ARBA00023027"/>
    </source>
</evidence>
<dbReference type="Proteomes" id="UP000077667">
    <property type="component" value="Chromosome"/>
</dbReference>
<evidence type="ECO:0000256" key="7">
    <source>
        <dbReference type="PIRNR" id="PIRNR000232"/>
    </source>
</evidence>
<protein>
    <recommendedName>
        <fullName evidence="7">Putative NAD(P)H nitroreductase</fullName>
        <ecNumber evidence="7">1.-.-.-</ecNumber>
    </recommendedName>
</protein>
<evidence type="ECO:0000313" key="11">
    <source>
        <dbReference type="Proteomes" id="UP000077667"/>
    </source>
</evidence>
<dbReference type="AlphaFoldDB" id="A0A1A9I965"/>
<dbReference type="GO" id="GO:0016491">
    <property type="term" value="F:oxidoreductase activity"/>
    <property type="evidence" value="ECO:0007669"/>
    <property type="project" value="UniProtKB-UniRule"/>
</dbReference>
<feature type="binding site" description="in other chain" evidence="8">
    <location>
        <begin position="143"/>
        <end position="145"/>
    </location>
    <ligand>
        <name>FMN</name>
        <dbReference type="ChEBI" id="CHEBI:58210"/>
        <note>ligand shared between dimeric partners</note>
    </ligand>
</feature>
<feature type="domain" description="Nitroreductase" evidence="9">
    <location>
        <begin position="13"/>
        <end position="173"/>
    </location>
</feature>
<dbReference type="PIRSF" id="PIRSF000232">
    <property type="entry name" value="YdjA"/>
    <property type="match status" value="1"/>
</dbReference>
<evidence type="ECO:0000256" key="3">
    <source>
        <dbReference type="ARBA" id="ARBA00022643"/>
    </source>
</evidence>
<dbReference type="Gene3D" id="3.40.109.10">
    <property type="entry name" value="NADH Oxidase"/>
    <property type="match status" value="1"/>
</dbReference>
<feature type="binding site" description="in other chain" evidence="8">
    <location>
        <begin position="16"/>
        <end position="18"/>
    </location>
    <ligand>
        <name>FMN</name>
        <dbReference type="ChEBI" id="CHEBI:58210"/>
        <note>ligand shared between dimeric partners</note>
    </ligand>
</feature>
<organism evidence="10 11">
    <name type="scientific">Niabella ginsenosidivorans</name>
    <dbReference type="NCBI Taxonomy" id="1176587"/>
    <lineage>
        <taxon>Bacteria</taxon>
        <taxon>Pseudomonadati</taxon>
        <taxon>Bacteroidota</taxon>
        <taxon>Chitinophagia</taxon>
        <taxon>Chitinophagales</taxon>
        <taxon>Chitinophagaceae</taxon>
        <taxon>Niabella</taxon>
    </lineage>
</organism>
<keyword evidence="5 7" id="KW-0560">Oxidoreductase</keyword>
<evidence type="ECO:0000259" key="9">
    <source>
        <dbReference type="Pfam" id="PF00881"/>
    </source>
</evidence>
<evidence type="ECO:0000256" key="5">
    <source>
        <dbReference type="ARBA" id="ARBA00023002"/>
    </source>
</evidence>
<feature type="binding site" evidence="8">
    <location>
        <position position="48"/>
    </location>
    <ligand>
        <name>FMN</name>
        <dbReference type="ChEBI" id="CHEBI:58210"/>
        <note>ligand shared between dimeric partners</note>
    </ligand>
</feature>
<keyword evidence="11" id="KW-1185">Reference proteome</keyword>
<dbReference type="STRING" id="1176587.A8C56_20955"/>
<dbReference type="KEGG" id="nia:A8C56_20955"/>
<keyword evidence="4 7" id="KW-0521">NADP</keyword>
<keyword evidence="3 7" id="KW-0288">FMN</keyword>
<dbReference type="EC" id="1.-.-.-" evidence="7"/>
<dbReference type="InterPro" id="IPR000415">
    <property type="entry name" value="Nitroreductase-like"/>
</dbReference>
<sequence length="202" mass="23129">MNIKAAEVLNEIIKKRRSIYPYQYEKDKPVPDAVIWQILENASRAPNHKQTEPWRFNVYSGEGLKQFGELQASVYKQYAGQAFNEGRYQKLLHYPLQSSHVISIGMKRNEDDRLPEIEEVEAVACAVQNMFLSVTAYGLGCYWTTAGITYFEEAKEHLGLGKKDKLLGFFYIGSVKKPVTAVSKRTPVREKVNWINHTPGIK</sequence>
<reference evidence="10 11" key="1">
    <citation type="submission" date="2016-05" db="EMBL/GenBank/DDBJ databases">
        <title>Niabella ginsenosidivorans BS26 whole genome sequencing.</title>
        <authorList>
            <person name="Im W.T."/>
            <person name="Siddiqi M.Z."/>
        </authorList>
    </citation>
    <scope>NUCLEOTIDE SEQUENCE [LARGE SCALE GENOMIC DNA]</scope>
    <source>
        <strain evidence="10 11">BS26</strain>
    </source>
</reference>
<dbReference type="EMBL" id="CP015772">
    <property type="protein sequence ID" value="ANH84113.1"/>
    <property type="molecule type" value="Genomic_DNA"/>
</dbReference>
<keyword evidence="6 7" id="KW-0520">NAD</keyword>
<dbReference type="PANTHER" id="PTHR43821">
    <property type="entry name" value="NAD(P)H NITROREDUCTASE YDJA-RELATED"/>
    <property type="match status" value="1"/>
</dbReference>
<keyword evidence="2 7" id="KW-0285">Flavoprotein</keyword>
<evidence type="ECO:0000313" key="10">
    <source>
        <dbReference type="EMBL" id="ANH84113.1"/>
    </source>
</evidence>
<dbReference type="InterPro" id="IPR029479">
    <property type="entry name" value="Nitroreductase"/>
</dbReference>
<comment type="cofactor">
    <cofactor evidence="8">
        <name>FMN</name>
        <dbReference type="ChEBI" id="CHEBI:58210"/>
    </cofactor>
    <text evidence="8">Binds 1 FMN per subunit.</text>
</comment>
<evidence type="ECO:0000256" key="4">
    <source>
        <dbReference type="ARBA" id="ARBA00022857"/>
    </source>
</evidence>
<dbReference type="InterPro" id="IPR052530">
    <property type="entry name" value="NAD(P)H_nitroreductase"/>
</dbReference>
<dbReference type="PANTHER" id="PTHR43821:SF1">
    <property type="entry name" value="NAD(P)H NITROREDUCTASE YDJA-RELATED"/>
    <property type="match status" value="1"/>
</dbReference>
<dbReference type="SUPFAM" id="SSF55469">
    <property type="entry name" value="FMN-dependent nitroreductase-like"/>
    <property type="match status" value="1"/>
</dbReference>
<gene>
    <name evidence="10" type="ORF">A8C56_20955</name>
</gene>
<name>A0A1A9I965_9BACT</name>
<dbReference type="InterPro" id="IPR026021">
    <property type="entry name" value="YdjA-like"/>
</dbReference>
<accession>A0A1A9I965</accession>
<evidence type="ECO:0000256" key="1">
    <source>
        <dbReference type="ARBA" id="ARBA00007118"/>
    </source>
</evidence>
<feature type="binding site" evidence="8">
    <location>
        <position position="44"/>
    </location>
    <ligand>
        <name>FMN</name>
        <dbReference type="ChEBI" id="CHEBI:58210"/>
        <note>ligand shared between dimeric partners</note>
    </ligand>
</feature>